<dbReference type="Gene3D" id="1.10.357.10">
    <property type="entry name" value="Tetracycline Repressor, domain 2"/>
    <property type="match status" value="1"/>
</dbReference>
<dbReference type="InterPro" id="IPR032551">
    <property type="entry name" value="BscR_C"/>
</dbReference>
<evidence type="ECO:0000313" key="4">
    <source>
        <dbReference type="EMBL" id="MCK8489846.1"/>
    </source>
</evidence>
<dbReference type="GO" id="GO:0003700">
    <property type="term" value="F:DNA-binding transcription factor activity"/>
    <property type="evidence" value="ECO:0007669"/>
    <property type="project" value="TreeGrafter"/>
</dbReference>
<dbReference type="PANTHER" id="PTHR30055">
    <property type="entry name" value="HTH-TYPE TRANSCRIPTIONAL REGULATOR RUTR"/>
    <property type="match status" value="1"/>
</dbReference>
<dbReference type="RefSeq" id="WP_248553826.1">
    <property type="nucleotide sequence ID" value="NZ_JALPRK010000030.1"/>
</dbReference>
<organism evidence="4 5">
    <name type="scientific">Paenibacillus mellifer</name>
    <dbReference type="NCBI Taxonomy" id="2937794"/>
    <lineage>
        <taxon>Bacteria</taxon>
        <taxon>Bacillati</taxon>
        <taxon>Bacillota</taxon>
        <taxon>Bacilli</taxon>
        <taxon>Bacillales</taxon>
        <taxon>Paenibacillaceae</taxon>
        <taxon>Paenibacillus</taxon>
    </lineage>
</organism>
<sequence>MSKREDILKATLDLIDEEGLQSVTFAKIFKRAKVGSGTLFNYFSSKEELVNEVYRQARLHLAEHLLVGYDSQASLYERYKCIQLNRIRFAVDCSKEFLFIDSYSYSPYITPELRHMDDNSTREALSIIMEGQKQGLLKEMDPQFCYQLLHGMIASVIKGYLVGKYPLDEIHVQQTIEACWKAVRI</sequence>
<proteinExistence type="predicted"/>
<dbReference type="PROSITE" id="PS50977">
    <property type="entry name" value="HTH_TETR_2"/>
    <property type="match status" value="1"/>
</dbReference>
<gene>
    <name evidence="4" type="ORF">M0651_21990</name>
</gene>
<dbReference type="SUPFAM" id="SSF46689">
    <property type="entry name" value="Homeodomain-like"/>
    <property type="match status" value="1"/>
</dbReference>
<dbReference type="Pfam" id="PF16295">
    <property type="entry name" value="TetR_C_10"/>
    <property type="match status" value="1"/>
</dbReference>
<accession>A0A9X2BV72</accession>
<dbReference type="PRINTS" id="PR00455">
    <property type="entry name" value="HTHTETR"/>
</dbReference>
<name>A0A9X2BV72_9BACL</name>
<evidence type="ECO:0000313" key="5">
    <source>
        <dbReference type="Proteomes" id="UP001139534"/>
    </source>
</evidence>
<dbReference type="Pfam" id="PF00440">
    <property type="entry name" value="TetR_N"/>
    <property type="match status" value="1"/>
</dbReference>
<dbReference type="Proteomes" id="UP001139534">
    <property type="component" value="Unassembled WGS sequence"/>
</dbReference>
<keyword evidence="1 2" id="KW-0238">DNA-binding</keyword>
<dbReference type="InterPro" id="IPR009057">
    <property type="entry name" value="Homeodomain-like_sf"/>
</dbReference>
<reference evidence="4" key="1">
    <citation type="submission" date="2022-04" db="EMBL/GenBank/DDBJ databases">
        <authorList>
            <person name="Seo M.-J."/>
        </authorList>
    </citation>
    <scope>NUCLEOTIDE SEQUENCE</scope>
    <source>
        <strain evidence="4">MBLB2552</strain>
    </source>
</reference>
<comment type="caution">
    <text evidence="4">The sequence shown here is derived from an EMBL/GenBank/DDBJ whole genome shotgun (WGS) entry which is preliminary data.</text>
</comment>
<feature type="DNA-binding region" description="H-T-H motif" evidence="2">
    <location>
        <begin position="24"/>
        <end position="43"/>
    </location>
</feature>
<evidence type="ECO:0000256" key="1">
    <source>
        <dbReference type="ARBA" id="ARBA00023125"/>
    </source>
</evidence>
<keyword evidence="5" id="KW-1185">Reference proteome</keyword>
<dbReference type="AlphaFoldDB" id="A0A9X2BV72"/>
<feature type="domain" description="HTH tetR-type" evidence="3">
    <location>
        <begin position="1"/>
        <end position="61"/>
    </location>
</feature>
<dbReference type="SUPFAM" id="SSF48498">
    <property type="entry name" value="Tetracyclin repressor-like, C-terminal domain"/>
    <property type="match status" value="1"/>
</dbReference>
<dbReference type="PANTHER" id="PTHR30055:SF207">
    <property type="entry name" value="HTH-TYPE TRANSCRIPTIONAL REPRESSOR FATR"/>
    <property type="match status" value="1"/>
</dbReference>
<dbReference type="EMBL" id="JALPRK010000030">
    <property type="protein sequence ID" value="MCK8489846.1"/>
    <property type="molecule type" value="Genomic_DNA"/>
</dbReference>
<dbReference type="InterPro" id="IPR050109">
    <property type="entry name" value="HTH-type_TetR-like_transc_reg"/>
</dbReference>
<dbReference type="InterPro" id="IPR001647">
    <property type="entry name" value="HTH_TetR"/>
</dbReference>
<dbReference type="InterPro" id="IPR036271">
    <property type="entry name" value="Tet_transcr_reg_TetR-rel_C_sf"/>
</dbReference>
<evidence type="ECO:0000259" key="3">
    <source>
        <dbReference type="PROSITE" id="PS50977"/>
    </source>
</evidence>
<dbReference type="GO" id="GO:0000976">
    <property type="term" value="F:transcription cis-regulatory region binding"/>
    <property type="evidence" value="ECO:0007669"/>
    <property type="project" value="TreeGrafter"/>
</dbReference>
<evidence type="ECO:0000256" key="2">
    <source>
        <dbReference type="PROSITE-ProRule" id="PRU00335"/>
    </source>
</evidence>
<protein>
    <submittedName>
        <fullName evidence="4">TetR/AcrR family transcriptional regulator</fullName>
    </submittedName>
</protein>